<comment type="cofactor">
    <cofactor evidence="1">
        <name>Mn(2+)</name>
        <dbReference type="ChEBI" id="CHEBI:29035"/>
    </cofactor>
</comment>
<evidence type="ECO:0000256" key="6">
    <source>
        <dbReference type="ARBA" id="ARBA00023211"/>
    </source>
</evidence>
<evidence type="ECO:0000313" key="11">
    <source>
        <dbReference type="Proteomes" id="UP000051048"/>
    </source>
</evidence>
<organism evidence="10 11">
    <name type="scientific">Ligilactobacillus equi DSM 15833 = JCM 10991</name>
    <dbReference type="NCBI Taxonomy" id="1423740"/>
    <lineage>
        <taxon>Bacteria</taxon>
        <taxon>Bacillati</taxon>
        <taxon>Bacillota</taxon>
        <taxon>Bacilli</taxon>
        <taxon>Lactobacillales</taxon>
        <taxon>Lactobacillaceae</taxon>
        <taxon>Ligilactobacillus</taxon>
    </lineage>
</organism>
<dbReference type="PROSITE" id="PS50975">
    <property type="entry name" value="ATP_GRASP"/>
    <property type="match status" value="1"/>
</dbReference>
<proteinExistence type="predicted"/>
<comment type="cofactor">
    <cofactor evidence="2">
        <name>Mg(2+)</name>
        <dbReference type="ChEBI" id="CHEBI:18420"/>
    </cofactor>
</comment>
<dbReference type="GO" id="GO:0005524">
    <property type="term" value="F:ATP binding"/>
    <property type="evidence" value="ECO:0007669"/>
    <property type="project" value="UniProtKB-UniRule"/>
</dbReference>
<accession>A0A0R1T6P5</accession>
<keyword evidence="6" id="KW-0464">Manganese</keyword>
<comment type="pathway">
    <text evidence="7">Purine metabolism.</text>
</comment>
<evidence type="ECO:0000256" key="4">
    <source>
        <dbReference type="ARBA" id="ARBA00022755"/>
    </source>
</evidence>
<dbReference type="GO" id="GO:0005829">
    <property type="term" value="C:cytosol"/>
    <property type="evidence" value="ECO:0007669"/>
    <property type="project" value="TreeGrafter"/>
</dbReference>
<sequence>MENNVLFPGSTIGIIGDSPSGVMLAQAAQHLGFKVVSYSRHESSPVLAHADVALVGRLNDKEKLADFAQRCDLVTYESDEIDVQVIRYLSHFTRVPQNTELLELTQDRLLERAFFEQMNVNIAPYATIINLDDIYQAMPSIGYPCVLKPIQKDFNPKRIRVIRKQTDIADCAELVEKGTYILESHVDFEREVSLIMTKTQDQKVTSFPLVECRVKEDQTLALASMPAQLDTDTVQEIERLAQEIAQKISYVGCFELSFYLTKNGTLYFNRLTPALSNAGYIFNKTVNVTMFEQHLRALAQIPLVQPEIVHPGVLFFITKEMENALRTQWVLKDNWFYDMYRIPEVMQHKTSNIGHVLVLAENVQIAQQQIENTGILK</sequence>
<dbReference type="RefSeq" id="WP_025020643.1">
    <property type="nucleotide sequence ID" value="NZ_AZFH01000181.1"/>
</dbReference>
<dbReference type="Gene3D" id="3.30.470.20">
    <property type="entry name" value="ATP-grasp fold, B domain"/>
    <property type="match status" value="1"/>
</dbReference>
<evidence type="ECO:0000256" key="3">
    <source>
        <dbReference type="ARBA" id="ARBA00022741"/>
    </source>
</evidence>
<dbReference type="AlphaFoldDB" id="A0A0R1T6P5"/>
<dbReference type="InterPro" id="IPR054350">
    <property type="entry name" value="PurT/PurK_preATP-grasp"/>
</dbReference>
<evidence type="ECO:0000256" key="1">
    <source>
        <dbReference type="ARBA" id="ARBA00001936"/>
    </source>
</evidence>
<dbReference type="Pfam" id="PF22660">
    <property type="entry name" value="RS_preATP-grasp-like"/>
    <property type="match status" value="1"/>
</dbReference>
<dbReference type="InterPro" id="IPR016185">
    <property type="entry name" value="PreATP-grasp_dom_sf"/>
</dbReference>
<dbReference type="GO" id="GO:0046872">
    <property type="term" value="F:metal ion binding"/>
    <property type="evidence" value="ECO:0007669"/>
    <property type="project" value="InterPro"/>
</dbReference>
<reference evidence="10 11" key="1">
    <citation type="journal article" date="2015" name="Genome Announc.">
        <title>Expanding the biotechnology potential of lactobacilli through comparative genomics of 213 strains and associated genera.</title>
        <authorList>
            <person name="Sun Z."/>
            <person name="Harris H.M."/>
            <person name="McCann A."/>
            <person name="Guo C."/>
            <person name="Argimon S."/>
            <person name="Zhang W."/>
            <person name="Yang X."/>
            <person name="Jeffery I.B."/>
            <person name="Cooney J.C."/>
            <person name="Kagawa T.F."/>
            <person name="Liu W."/>
            <person name="Song Y."/>
            <person name="Salvetti E."/>
            <person name="Wrobel A."/>
            <person name="Rasinkangas P."/>
            <person name="Parkhill J."/>
            <person name="Rea M.C."/>
            <person name="O'Sullivan O."/>
            <person name="Ritari J."/>
            <person name="Douillard F.P."/>
            <person name="Paul Ross R."/>
            <person name="Yang R."/>
            <person name="Briner A.E."/>
            <person name="Felis G.E."/>
            <person name="de Vos W.M."/>
            <person name="Barrangou R."/>
            <person name="Klaenhammer T.R."/>
            <person name="Caufield P.W."/>
            <person name="Cui Y."/>
            <person name="Zhang H."/>
            <person name="O'Toole P.W."/>
        </authorList>
    </citation>
    <scope>NUCLEOTIDE SEQUENCE [LARGE SCALE GENOMIC DNA]</scope>
    <source>
        <strain evidence="10 11">DSM 15833</strain>
    </source>
</reference>
<dbReference type="InterPro" id="IPR003135">
    <property type="entry name" value="ATP-grasp_carboxylate-amine"/>
</dbReference>
<dbReference type="PANTHER" id="PTHR11609">
    <property type="entry name" value="PURINE BIOSYNTHESIS PROTEIN 6/7, PUR6/7"/>
    <property type="match status" value="1"/>
</dbReference>
<evidence type="ECO:0000313" key="10">
    <source>
        <dbReference type="EMBL" id="KRL77063.1"/>
    </source>
</evidence>
<dbReference type="InterPro" id="IPR011761">
    <property type="entry name" value="ATP-grasp"/>
</dbReference>
<dbReference type="Proteomes" id="UP000051048">
    <property type="component" value="Unassembled WGS sequence"/>
</dbReference>
<evidence type="ECO:0000256" key="2">
    <source>
        <dbReference type="ARBA" id="ARBA00001946"/>
    </source>
</evidence>
<comment type="caution">
    <text evidence="10">The sequence shown here is derived from an EMBL/GenBank/DDBJ whole genome shotgun (WGS) entry which is preliminary data.</text>
</comment>
<evidence type="ECO:0000256" key="8">
    <source>
        <dbReference type="PROSITE-ProRule" id="PRU00409"/>
    </source>
</evidence>
<dbReference type="GO" id="GO:0006164">
    <property type="term" value="P:purine nucleotide biosynthetic process"/>
    <property type="evidence" value="ECO:0007669"/>
    <property type="project" value="UniProtKB-KW"/>
</dbReference>
<dbReference type="OrthoDB" id="9804625at2"/>
<name>A0A0R1T6P5_9LACO</name>
<dbReference type="Pfam" id="PF02222">
    <property type="entry name" value="ATP-grasp"/>
    <property type="match status" value="1"/>
</dbReference>
<evidence type="ECO:0000259" key="9">
    <source>
        <dbReference type="PROSITE" id="PS50975"/>
    </source>
</evidence>
<feature type="domain" description="ATP-grasp" evidence="9">
    <location>
        <begin position="112"/>
        <end position="299"/>
    </location>
</feature>
<evidence type="ECO:0000256" key="7">
    <source>
        <dbReference type="ARBA" id="ARBA00025704"/>
    </source>
</evidence>
<dbReference type="STRING" id="1423740.FC36_GL001465"/>
<dbReference type="PANTHER" id="PTHR11609:SF5">
    <property type="entry name" value="PHOSPHORIBOSYLAMINOIMIDAZOLE CARBOXYLASE"/>
    <property type="match status" value="1"/>
</dbReference>
<dbReference type="EMBL" id="AZFH01000181">
    <property type="protein sequence ID" value="KRL77063.1"/>
    <property type="molecule type" value="Genomic_DNA"/>
</dbReference>
<dbReference type="InterPro" id="IPR013815">
    <property type="entry name" value="ATP_grasp_subdomain_1"/>
</dbReference>
<keyword evidence="3 8" id="KW-0547">Nucleotide-binding</keyword>
<dbReference type="PATRIC" id="fig|1423740.3.peg.1590"/>
<dbReference type="SUPFAM" id="SSF52440">
    <property type="entry name" value="PreATP-grasp domain"/>
    <property type="match status" value="1"/>
</dbReference>
<gene>
    <name evidence="10" type="ORF">FC36_GL001465</name>
</gene>
<dbReference type="Gene3D" id="3.40.50.20">
    <property type="match status" value="1"/>
</dbReference>
<evidence type="ECO:0000256" key="5">
    <source>
        <dbReference type="ARBA" id="ARBA00022840"/>
    </source>
</evidence>
<protein>
    <submittedName>
        <fullName evidence="10">Phosphoribosylaminoimidazole carboxylase ncair mutase subunit</fullName>
    </submittedName>
</protein>
<dbReference type="Gene3D" id="3.30.1490.20">
    <property type="entry name" value="ATP-grasp fold, A domain"/>
    <property type="match status" value="1"/>
</dbReference>
<keyword evidence="5 8" id="KW-0067">ATP-binding</keyword>
<keyword evidence="4" id="KW-0658">Purine biosynthesis</keyword>
<dbReference type="SUPFAM" id="SSF56059">
    <property type="entry name" value="Glutathione synthetase ATP-binding domain-like"/>
    <property type="match status" value="1"/>
</dbReference>